<comment type="caution">
    <text evidence="9">The sequence shown here is derived from an EMBL/GenBank/DDBJ whole genome shotgun (WGS) entry which is preliminary data.</text>
</comment>
<evidence type="ECO:0000313" key="9">
    <source>
        <dbReference type="EMBL" id="MBK0417804.1"/>
    </source>
</evidence>
<gene>
    <name evidence="9" type="ORF">JD276_01980</name>
</gene>
<dbReference type="CDD" id="cd06261">
    <property type="entry name" value="TM_PBP2"/>
    <property type="match status" value="1"/>
</dbReference>
<protein>
    <submittedName>
        <fullName evidence="9">ABC transporter permease</fullName>
    </submittedName>
</protein>
<feature type="transmembrane region" description="Helical" evidence="7">
    <location>
        <begin position="12"/>
        <end position="30"/>
    </location>
</feature>
<dbReference type="InterPro" id="IPR045621">
    <property type="entry name" value="BPD_transp_1_N"/>
</dbReference>
<evidence type="ECO:0000256" key="6">
    <source>
        <dbReference type="ARBA" id="ARBA00023136"/>
    </source>
</evidence>
<evidence type="ECO:0000259" key="8">
    <source>
        <dbReference type="PROSITE" id="PS50928"/>
    </source>
</evidence>
<feature type="transmembrane region" description="Helical" evidence="7">
    <location>
        <begin position="134"/>
        <end position="161"/>
    </location>
</feature>
<evidence type="ECO:0000256" key="1">
    <source>
        <dbReference type="ARBA" id="ARBA00004651"/>
    </source>
</evidence>
<reference evidence="9" key="1">
    <citation type="submission" date="2020-12" db="EMBL/GenBank/DDBJ databases">
        <title>Leucobacter sp. CAS1, isolated from Chromium sludge.</title>
        <authorList>
            <person name="Xu Z."/>
        </authorList>
    </citation>
    <scope>NUCLEOTIDE SEQUENCE</scope>
    <source>
        <strain evidence="9">CSA1</strain>
    </source>
</reference>
<dbReference type="SUPFAM" id="SSF161098">
    <property type="entry name" value="MetI-like"/>
    <property type="match status" value="1"/>
</dbReference>
<feature type="transmembrane region" description="Helical" evidence="7">
    <location>
        <begin position="281"/>
        <end position="307"/>
    </location>
</feature>
<keyword evidence="5 7" id="KW-1133">Transmembrane helix</keyword>
<dbReference type="PANTHER" id="PTHR43163:SF6">
    <property type="entry name" value="DIPEPTIDE TRANSPORT SYSTEM PERMEASE PROTEIN DPPB-RELATED"/>
    <property type="match status" value="1"/>
</dbReference>
<sequence>MPLRLLSSLGQLIITLFIATVILFALLRVMPGDPAVVALGVNATPEALDQWRERYGIDQPLVLQYFDWAGGLLRGDFGDSYVLQENISALVIDRTQVTLLLVITAMVLALVIAIPVGTLAAIRHRNASGAIISGVSQVGVAVPNFLVGVLLIALFAVNLGWFPSGGWVAPADDFGEFVRRIFLPALALGSVQASVMTRYVRSAVLEIMREDFLRTARAKGLTSNAALVRHGLRNAGIPVLTVVGVQLATMLVGAVVIERVFVIPGLGSLLVDSVSNRDLIAVQGVGVMLVLLVVLINFLVEITYSLFDPRLRKAA</sequence>
<dbReference type="EMBL" id="JAEHOH010000001">
    <property type="protein sequence ID" value="MBK0417804.1"/>
    <property type="molecule type" value="Genomic_DNA"/>
</dbReference>
<dbReference type="Pfam" id="PF19300">
    <property type="entry name" value="BPD_transp_1_N"/>
    <property type="match status" value="1"/>
</dbReference>
<evidence type="ECO:0000313" key="10">
    <source>
        <dbReference type="Proteomes" id="UP000608530"/>
    </source>
</evidence>
<dbReference type="Gene3D" id="1.10.3720.10">
    <property type="entry name" value="MetI-like"/>
    <property type="match status" value="1"/>
</dbReference>
<organism evidence="9 10">
    <name type="scientific">Leucobacter chromiisoli</name>
    <dbReference type="NCBI Taxonomy" id="2796471"/>
    <lineage>
        <taxon>Bacteria</taxon>
        <taxon>Bacillati</taxon>
        <taxon>Actinomycetota</taxon>
        <taxon>Actinomycetes</taxon>
        <taxon>Micrococcales</taxon>
        <taxon>Microbacteriaceae</taxon>
        <taxon>Leucobacter</taxon>
    </lineage>
</organism>
<dbReference type="InterPro" id="IPR000515">
    <property type="entry name" value="MetI-like"/>
</dbReference>
<keyword evidence="2 7" id="KW-0813">Transport</keyword>
<dbReference type="GO" id="GO:0071916">
    <property type="term" value="F:dipeptide transmembrane transporter activity"/>
    <property type="evidence" value="ECO:0007669"/>
    <property type="project" value="TreeGrafter"/>
</dbReference>
<dbReference type="Proteomes" id="UP000608530">
    <property type="component" value="Unassembled WGS sequence"/>
</dbReference>
<evidence type="ECO:0000256" key="3">
    <source>
        <dbReference type="ARBA" id="ARBA00022475"/>
    </source>
</evidence>
<keyword evidence="4 7" id="KW-0812">Transmembrane</keyword>
<feature type="domain" description="ABC transmembrane type-1" evidence="8">
    <location>
        <begin position="95"/>
        <end position="300"/>
    </location>
</feature>
<evidence type="ECO:0000256" key="2">
    <source>
        <dbReference type="ARBA" id="ARBA00022448"/>
    </source>
</evidence>
<feature type="transmembrane region" description="Helical" evidence="7">
    <location>
        <begin position="99"/>
        <end position="122"/>
    </location>
</feature>
<dbReference type="InterPro" id="IPR035906">
    <property type="entry name" value="MetI-like_sf"/>
</dbReference>
<evidence type="ECO:0000256" key="7">
    <source>
        <dbReference type="RuleBase" id="RU363032"/>
    </source>
</evidence>
<keyword evidence="3" id="KW-1003">Cell membrane</keyword>
<accession>A0A934Q6X6</accession>
<dbReference type="PANTHER" id="PTHR43163">
    <property type="entry name" value="DIPEPTIDE TRANSPORT SYSTEM PERMEASE PROTEIN DPPB-RELATED"/>
    <property type="match status" value="1"/>
</dbReference>
<keyword evidence="6 7" id="KW-0472">Membrane</keyword>
<comment type="subcellular location">
    <subcellularLocation>
        <location evidence="1 7">Cell membrane</location>
        <topology evidence="1 7">Multi-pass membrane protein</topology>
    </subcellularLocation>
</comment>
<dbReference type="GO" id="GO:0005886">
    <property type="term" value="C:plasma membrane"/>
    <property type="evidence" value="ECO:0007669"/>
    <property type="project" value="UniProtKB-SubCell"/>
</dbReference>
<name>A0A934Q6X6_9MICO</name>
<keyword evidence="10" id="KW-1185">Reference proteome</keyword>
<evidence type="ECO:0000256" key="5">
    <source>
        <dbReference type="ARBA" id="ARBA00022989"/>
    </source>
</evidence>
<comment type="similarity">
    <text evidence="7">Belongs to the binding-protein-dependent transport system permease family.</text>
</comment>
<dbReference type="AlphaFoldDB" id="A0A934Q6X6"/>
<evidence type="ECO:0000256" key="4">
    <source>
        <dbReference type="ARBA" id="ARBA00022692"/>
    </source>
</evidence>
<dbReference type="RefSeq" id="WP_200113254.1">
    <property type="nucleotide sequence ID" value="NZ_JAEHOH010000001.1"/>
</dbReference>
<dbReference type="PROSITE" id="PS50928">
    <property type="entry name" value="ABC_TM1"/>
    <property type="match status" value="1"/>
</dbReference>
<feature type="transmembrane region" description="Helical" evidence="7">
    <location>
        <begin position="181"/>
        <end position="200"/>
    </location>
</feature>
<dbReference type="Pfam" id="PF00528">
    <property type="entry name" value="BPD_transp_1"/>
    <property type="match status" value="1"/>
</dbReference>
<feature type="transmembrane region" description="Helical" evidence="7">
    <location>
        <begin position="239"/>
        <end position="261"/>
    </location>
</feature>
<proteinExistence type="inferred from homology"/>